<dbReference type="SMART" id="SM01217">
    <property type="entry name" value="Fn3_like"/>
    <property type="match status" value="1"/>
</dbReference>
<dbReference type="AlphaFoldDB" id="A0AAJ0GKA6"/>
<keyword evidence="6" id="KW-0325">Glycoprotein</keyword>
<sequence length="836" mass="90038">MAPFKRLVGQLSLLLTSTLGPSLSAAQTCDTSGGGAQYHGKFKSLGCYNDSSVSILSNAKVSTVAMTPQYCADFCGARGYGYGGIEFTTYVGDEAKYTSGYSMSLLKINNPKQGGDVSDAFTPACLTSPLCSHDVCDASLSISQRVAALVGALTTEEKILNLVDAAAGSRPPGVQFPDEPLNYTYATSFPSPILSAAAFDDELIAGIGEVVGREGRAFGNGGFSGFDFWAPNINPFRDPRWGRGQETPGEDILVVKNYVRNYVPGLQGPDPLDKQIIATCKHYAVYDLENGRYGNNYDPTQQDMADYFLAPFKTCVRDVAVGSVMCTYNAVLGYPSCANEYLLEEVLREHWGFTNDYNYVVGDCGAVQDIFSYHNCTNTEVGAASVAINAGTDLDCGQTFIKLNQSLAHEQTTEDRLDEALTRLYNALFTVGFFDGSEKYGSLDFSDVGTPDAQALAYRAAVEGITSLKNDGTLPLSGKKARKVAVIGPYANATEQMQGDCSGPPKYLRSPLYAFNRHAAWDVTYVMGTDIDTNDTSGFKAAVAAAKKADIVIYLGGIDNSLESETNDREDLAWPGNQLDLISQLSDQAPVGGQVDDSALKENSNVKALIWAGYPSQDGGPALLDVMIGKQSIAGRLPITQYPASYANEVSIFDINLRPNATYPGRTYQWYTGTPVYPFGFGMHYTTFDSSWSASPESSYTYTWTSFSSDVKNTGSHTSDYSGLLFLSSSNAGPAPRPNKTLVSYARLHNIAVGGSDTLNLPLTLGSIARADVNGDLTIFPGDYKLALDVEDSLTVEFSLKGKPVVIDTLPKPQKTYEFAVPVHTQPPSYQDYGTL</sequence>
<reference evidence="14" key="1">
    <citation type="submission" date="2023-04" db="EMBL/GenBank/DDBJ databases">
        <title>Black Yeasts Isolated from many extreme environments.</title>
        <authorList>
            <person name="Coleine C."/>
            <person name="Stajich J.E."/>
            <person name="Selbmann L."/>
        </authorList>
    </citation>
    <scope>NUCLEOTIDE SEQUENCE</scope>
    <source>
        <strain evidence="14">CCFEE 5312</strain>
    </source>
</reference>
<dbReference type="PANTHER" id="PTHR42721:SF3">
    <property type="entry name" value="BETA-D-XYLOSIDASE 5-RELATED"/>
    <property type="match status" value="1"/>
</dbReference>
<feature type="domain" description="Fibronectin type III-like" evidence="13">
    <location>
        <begin position="721"/>
        <end position="792"/>
    </location>
</feature>
<evidence type="ECO:0000256" key="3">
    <source>
        <dbReference type="ARBA" id="ARBA00022651"/>
    </source>
</evidence>
<evidence type="ECO:0000256" key="9">
    <source>
        <dbReference type="ARBA" id="ARBA00023326"/>
    </source>
</evidence>
<evidence type="ECO:0000313" key="14">
    <source>
        <dbReference type="EMBL" id="KAK3059230.1"/>
    </source>
</evidence>
<dbReference type="InterPro" id="IPR036962">
    <property type="entry name" value="Glyco_hydro_3_N_sf"/>
</dbReference>
<evidence type="ECO:0000259" key="13">
    <source>
        <dbReference type="SMART" id="SM01217"/>
    </source>
</evidence>
<dbReference type="SUPFAM" id="SSF51445">
    <property type="entry name" value="(Trans)glycosidases"/>
    <property type="match status" value="1"/>
</dbReference>
<name>A0AAJ0GKA6_9PEZI</name>
<accession>A0AAJ0GKA6</accession>
<dbReference type="InterPro" id="IPR036881">
    <property type="entry name" value="Glyco_hydro_3_C_sf"/>
</dbReference>
<dbReference type="GO" id="GO:0046556">
    <property type="term" value="F:alpha-L-arabinofuranosidase activity"/>
    <property type="evidence" value="ECO:0007669"/>
    <property type="project" value="TreeGrafter"/>
</dbReference>
<keyword evidence="4 12" id="KW-0732">Signal</keyword>
<keyword evidence="9" id="KW-0624">Polysaccharide degradation</keyword>
<feature type="chain" id="PRO_5042471653" description="xylan 1,4-beta-xylosidase" evidence="12">
    <location>
        <begin position="27"/>
        <end position="836"/>
    </location>
</feature>
<evidence type="ECO:0000256" key="5">
    <source>
        <dbReference type="ARBA" id="ARBA00022801"/>
    </source>
</evidence>
<dbReference type="EC" id="3.2.1.37" evidence="11"/>
<feature type="signal peptide" evidence="12">
    <location>
        <begin position="1"/>
        <end position="26"/>
    </location>
</feature>
<evidence type="ECO:0000256" key="7">
    <source>
        <dbReference type="ARBA" id="ARBA00023277"/>
    </source>
</evidence>
<keyword evidence="3" id="KW-0858">Xylan degradation</keyword>
<dbReference type="Gene3D" id="2.60.40.10">
    <property type="entry name" value="Immunoglobulins"/>
    <property type="match status" value="1"/>
</dbReference>
<dbReference type="InterPro" id="IPR013783">
    <property type="entry name" value="Ig-like_fold"/>
</dbReference>
<dbReference type="SUPFAM" id="SSF52279">
    <property type="entry name" value="Beta-D-glucan exohydrolase, C-terminal domain"/>
    <property type="match status" value="1"/>
</dbReference>
<keyword evidence="5" id="KW-0378">Hydrolase</keyword>
<evidence type="ECO:0000256" key="8">
    <source>
        <dbReference type="ARBA" id="ARBA00023295"/>
    </source>
</evidence>
<keyword evidence="15" id="KW-1185">Reference proteome</keyword>
<evidence type="ECO:0000256" key="11">
    <source>
        <dbReference type="ARBA" id="ARBA00026107"/>
    </source>
</evidence>
<comment type="catalytic activity">
    <reaction evidence="10">
        <text>Hydrolysis of (1-&gt;4)-beta-D-xylans, to remove successive D-xylose residues from the non-reducing termini.</text>
        <dbReference type="EC" id="3.2.1.37"/>
    </reaction>
</comment>
<evidence type="ECO:0000256" key="2">
    <source>
        <dbReference type="ARBA" id="ARBA00005336"/>
    </source>
</evidence>
<dbReference type="InterPro" id="IPR002772">
    <property type="entry name" value="Glyco_hydro_3_C"/>
</dbReference>
<dbReference type="Gene3D" id="3.20.20.300">
    <property type="entry name" value="Glycoside hydrolase, family 3, N-terminal domain"/>
    <property type="match status" value="1"/>
</dbReference>
<dbReference type="GO" id="GO:0031222">
    <property type="term" value="P:arabinan catabolic process"/>
    <property type="evidence" value="ECO:0007669"/>
    <property type="project" value="TreeGrafter"/>
</dbReference>
<protein>
    <recommendedName>
        <fullName evidence="11">xylan 1,4-beta-xylosidase</fullName>
        <ecNumber evidence="11">3.2.1.37</ecNumber>
    </recommendedName>
</protein>
<dbReference type="GO" id="GO:0045493">
    <property type="term" value="P:xylan catabolic process"/>
    <property type="evidence" value="ECO:0007669"/>
    <property type="project" value="UniProtKB-KW"/>
</dbReference>
<evidence type="ECO:0000256" key="1">
    <source>
        <dbReference type="ARBA" id="ARBA00004851"/>
    </source>
</evidence>
<dbReference type="InterPro" id="IPR017853">
    <property type="entry name" value="GH"/>
</dbReference>
<evidence type="ECO:0000256" key="4">
    <source>
        <dbReference type="ARBA" id="ARBA00022729"/>
    </source>
</evidence>
<organism evidence="14 15">
    <name type="scientific">Extremus antarcticus</name>
    <dbReference type="NCBI Taxonomy" id="702011"/>
    <lineage>
        <taxon>Eukaryota</taxon>
        <taxon>Fungi</taxon>
        <taxon>Dikarya</taxon>
        <taxon>Ascomycota</taxon>
        <taxon>Pezizomycotina</taxon>
        <taxon>Dothideomycetes</taxon>
        <taxon>Dothideomycetidae</taxon>
        <taxon>Mycosphaerellales</taxon>
        <taxon>Extremaceae</taxon>
        <taxon>Extremus</taxon>
    </lineage>
</organism>
<dbReference type="EMBL" id="JAWDJX010000001">
    <property type="protein sequence ID" value="KAK3059230.1"/>
    <property type="molecule type" value="Genomic_DNA"/>
</dbReference>
<dbReference type="InterPro" id="IPR026891">
    <property type="entry name" value="Fn3-like"/>
</dbReference>
<comment type="similarity">
    <text evidence="2">Belongs to the glycosyl hydrolase 3 family.</text>
</comment>
<evidence type="ECO:0000256" key="12">
    <source>
        <dbReference type="SAM" id="SignalP"/>
    </source>
</evidence>
<comment type="pathway">
    <text evidence="1">Glycan degradation; xylan degradation.</text>
</comment>
<dbReference type="GO" id="GO:0009044">
    <property type="term" value="F:xylan 1,4-beta-xylosidase activity"/>
    <property type="evidence" value="ECO:0007669"/>
    <property type="project" value="UniProtKB-EC"/>
</dbReference>
<dbReference type="InterPro" id="IPR001764">
    <property type="entry name" value="Glyco_hydro_3_N"/>
</dbReference>
<dbReference type="Pfam" id="PF00933">
    <property type="entry name" value="Glyco_hydro_3"/>
    <property type="match status" value="1"/>
</dbReference>
<dbReference type="InterPro" id="IPR044993">
    <property type="entry name" value="BXL"/>
</dbReference>
<dbReference type="Proteomes" id="UP001271007">
    <property type="component" value="Unassembled WGS sequence"/>
</dbReference>
<dbReference type="Gene3D" id="3.40.50.1700">
    <property type="entry name" value="Glycoside hydrolase family 3 C-terminal domain"/>
    <property type="match status" value="1"/>
</dbReference>
<keyword evidence="7" id="KW-0119">Carbohydrate metabolism</keyword>
<dbReference type="Pfam" id="PF01915">
    <property type="entry name" value="Glyco_hydro_3_C"/>
    <property type="match status" value="1"/>
</dbReference>
<evidence type="ECO:0000313" key="15">
    <source>
        <dbReference type="Proteomes" id="UP001271007"/>
    </source>
</evidence>
<comment type="caution">
    <text evidence="14">The sequence shown here is derived from an EMBL/GenBank/DDBJ whole genome shotgun (WGS) entry which is preliminary data.</text>
</comment>
<keyword evidence="8" id="KW-0326">Glycosidase</keyword>
<evidence type="ECO:0000256" key="10">
    <source>
        <dbReference type="ARBA" id="ARBA00024574"/>
    </source>
</evidence>
<gene>
    <name evidence="14" type="ORF">LTR09_000796</name>
</gene>
<evidence type="ECO:0000256" key="6">
    <source>
        <dbReference type="ARBA" id="ARBA00023180"/>
    </source>
</evidence>
<proteinExistence type="inferred from homology"/>
<dbReference type="PANTHER" id="PTHR42721">
    <property type="entry name" value="SUGAR HYDROLASE-RELATED"/>
    <property type="match status" value="1"/>
</dbReference>